<keyword evidence="1" id="KW-0472">Membrane</keyword>
<keyword evidence="1" id="KW-1133">Transmembrane helix</keyword>
<dbReference type="RefSeq" id="WP_407050411.1">
    <property type="nucleotide sequence ID" value="NZ_CP158568.1"/>
</dbReference>
<gene>
    <name evidence="2" type="ORF">ABS361_03270</name>
</gene>
<evidence type="ECO:0000313" key="2">
    <source>
        <dbReference type="EMBL" id="XBY45320.1"/>
    </source>
</evidence>
<proteinExistence type="predicted"/>
<protein>
    <submittedName>
        <fullName evidence="2">DUF4405 domain-containing protein</fullName>
    </submittedName>
</protein>
<dbReference type="KEGG" id="mflg:ABS361_03270"/>
<dbReference type="EMBL" id="CP158568">
    <property type="protein sequence ID" value="XBY45320.1"/>
    <property type="molecule type" value="Genomic_DNA"/>
</dbReference>
<evidence type="ECO:0000256" key="1">
    <source>
        <dbReference type="SAM" id="Phobius"/>
    </source>
</evidence>
<keyword evidence="1" id="KW-0812">Transmembrane</keyword>
<reference evidence="2" key="1">
    <citation type="submission" date="2024-06" db="EMBL/GenBank/DDBJ databases">
        <title>Methylostella associata gen. nov., sp. nov., a novel Ancalomicrobiaceae-affiliated facultatively methylotrophic bacteria that feed on methanotrophs of the genus Methylococcus.</title>
        <authorList>
            <person name="Saltykova V."/>
            <person name="Danilova O.V."/>
            <person name="Oshkin I.Y."/>
            <person name="Belova S.E."/>
            <person name="Pimenov N.V."/>
            <person name="Dedysh S.N."/>
        </authorList>
    </citation>
    <scope>NUCLEOTIDE SEQUENCE</scope>
    <source>
        <strain evidence="2">S20</strain>
    </source>
</reference>
<sequence>MSKQSDRGSDGGAAPTQIVWTGSMWKSLANRYATPFVTGLFMVSLISGVALFFHLGQSLFHGMHEWLSMVLIVPFLLHVWKNWAPLTSYLKRGWLVWPLAASLAMALAFAVPAMMSGSRGGSPVGGLVAASVGAKLSDVAAVLGKSPDAAVQALTAAGYKVGAPSDTLAAIGQASGKSGQQALFALVAAK</sequence>
<feature type="transmembrane region" description="Helical" evidence="1">
    <location>
        <begin position="95"/>
        <end position="115"/>
    </location>
</feature>
<accession>A0AAU7XC08</accession>
<feature type="transmembrane region" description="Helical" evidence="1">
    <location>
        <begin position="66"/>
        <end position="83"/>
    </location>
</feature>
<feature type="transmembrane region" description="Helical" evidence="1">
    <location>
        <begin position="32"/>
        <end position="54"/>
    </location>
</feature>
<name>A0AAU7XC08_9HYPH</name>
<dbReference type="AlphaFoldDB" id="A0AAU7XC08"/>
<organism evidence="2">
    <name type="scientific">Methyloraptor flagellatus</name>
    <dbReference type="NCBI Taxonomy" id="3162530"/>
    <lineage>
        <taxon>Bacteria</taxon>
        <taxon>Pseudomonadati</taxon>
        <taxon>Pseudomonadota</taxon>
        <taxon>Alphaproteobacteria</taxon>
        <taxon>Hyphomicrobiales</taxon>
        <taxon>Ancalomicrobiaceae</taxon>
        <taxon>Methyloraptor</taxon>
    </lineage>
</organism>